<keyword evidence="2 3" id="KW-0040">ANK repeat</keyword>
<dbReference type="Gene3D" id="1.25.40.20">
    <property type="entry name" value="Ankyrin repeat-containing domain"/>
    <property type="match status" value="1"/>
</dbReference>
<comment type="caution">
    <text evidence="5">The sequence shown here is derived from an EMBL/GenBank/DDBJ whole genome shotgun (WGS) entry which is preliminary data.</text>
</comment>
<evidence type="ECO:0000256" key="4">
    <source>
        <dbReference type="SAM" id="MobiDB-lite"/>
    </source>
</evidence>
<evidence type="ECO:0000313" key="5">
    <source>
        <dbReference type="EMBL" id="OMJ72086.1"/>
    </source>
</evidence>
<feature type="region of interest" description="Disordered" evidence="4">
    <location>
        <begin position="22"/>
        <end position="47"/>
    </location>
</feature>
<dbReference type="PROSITE" id="PS50088">
    <property type="entry name" value="ANK_REPEAT"/>
    <property type="match status" value="1"/>
</dbReference>
<dbReference type="PROSITE" id="PS50297">
    <property type="entry name" value="ANK_REP_REGION"/>
    <property type="match status" value="1"/>
</dbReference>
<dbReference type="Pfam" id="PF12796">
    <property type="entry name" value="Ank_2"/>
    <property type="match status" value="1"/>
</dbReference>
<evidence type="ECO:0000256" key="2">
    <source>
        <dbReference type="ARBA" id="ARBA00023043"/>
    </source>
</evidence>
<dbReference type="PANTHER" id="PTHR24171">
    <property type="entry name" value="ANKYRIN REPEAT DOMAIN-CONTAINING PROTEIN 39-RELATED"/>
    <property type="match status" value="1"/>
</dbReference>
<accession>A0A1R2B5S0</accession>
<keyword evidence="6" id="KW-1185">Reference proteome</keyword>
<gene>
    <name evidence="5" type="ORF">SteCoe_29567</name>
</gene>
<dbReference type="AlphaFoldDB" id="A0A1R2B5S0"/>
<dbReference type="OrthoDB" id="292153at2759"/>
<evidence type="ECO:0000256" key="1">
    <source>
        <dbReference type="ARBA" id="ARBA00022737"/>
    </source>
</evidence>
<dbReference type="InterPro" id="IPR002110">
    <property type="entry name" value="Ankyrin_rpt"/>
</dbReference>
<evidence type="ECO:0000313" key="6">
    <source>
        <dbReference type="Proteomes" id="UP000187209"/>
    </source>
</evidence>
<keyword evidence="1" id="KW-0677">Repeat</keyword>
<name>A0A1R2B5S0_9CILI</name>
<evidence type="ECO:0000256" key="3">
    <source>
        <dbReference type="PROSITE-ProRule" id="PRU00023"/>
    </source>
</evidence>
<dbReference type="Proteomes" id="UP000187209">
    <property type="component" value="Unassembled WGS sequence"/>
</dbReference>
<organism evidence="5 6">
    <name type="scientific">Stentor coeruleus</name>
    <dbReference type="NCBI Taxonomy" id="5963"/>
    <lineage>
        <taxon>Eukaryota</taxon>
        <taxon>Sar</taxon>
        <taxon>Alveolata</taxon>
        <taxon>Ciliophora</taxon>
        <taxon>Postciliodesmatophora</taxon>
        <taxon>Heterotrichea</taxon>
        <taxon>Heterotrichida</taxon>
        <taxon>Stentoridae</taxon>
        <taxon>Stentor</taxon>
    </lineage>
</organism>
<dbReference type="PANTHER" id="PTHR24171:SF9">
    <property type="entry name" value="ANKYRIN REPEAT DOMAIN-CONTAINING PROTEIN 39"/>
    <property type="match status" value="1"/>
</dbReference>
<feature type="repeat" description="ANK" evidence="3">
    <location>
        <begin position="231"/>
        <end position="263"/>
    </location>
</feature>
<reference evidence="5 6" key="1">
    <citation type="submission" date="2016-11" db="EMBL/GenBank/DDBJ databases">
        <title>The macronuclear genome of Stentor coeruleus: a giant cell with tiny introns.</title>
        <authorList>
            <person name="Slabodnick M."/>
            <person name="Ruby J.G."/>
            <person name="Reiff S.B."/>
            <person name="Swart E.C."/>
            <person name="Gosai S."/>
            <person name="Prabakaran S."/>
            <person name="Witkowska E."/>
            <person name="Larue G.E."/>
            <person name="Fisher S."/>
            <person name="Freeman R.M."/>
            <person name="Gunawardena J."/>
            <person name="Chu W."/>
            <person name="Stover N.A."/>
            <person name="Gregory B.D."/>
            <person name="Nowacki M."/>
            <person name="Derisi J."/>
            <person name="Roy S.W."/>
            <person name="Marshall W.F."/>
            <person name="Sood P."/>
        </authorList>
    </citation>
    <scope>NUCLEOTIDE SEQUENCE [LARGE SCALE GENOMIC DNA]</scope>
    <source>
        <strain evidence="5">WM001</strain>
    </source>
</reference>
<dbReference type="EMBL" id="MPUH01000932">
    <property type="protein sequence ID" value="OMJ72086.1"/>
    <property type="molecule type" value="Genomic_DNA"/>
</dbReference>
<proteinExistence type="predicted"/>
<dbReference type="SMART" id="SM00248">
    <property type="entry name" value="ANK"/>
    <property type="match status" value="2"/>
</dbReference>
<dbReference type="SUPFAM" id="SSF48403">
    <property type="entry name" value="Ankyrin repeat"/>
    <property type="match status" value="1"/>
</dbReference>
<protein>
    <submittedName>
        <fullName evidence="5">Uncharacterized protein</fullName>
    </submittedName>
</protein>
<dbReference type="InterPro" id="IPR036770">
    <property type="entry name" value="Ankyrin_rpt-contain_sf"/>
</dbReference>
<sequence>MSRLSSRNLEFMTFTSRTSTISSAYKSTRKSKPQSSTLKTSKPAPPSLQMNFDNLNTYYNAKEGKFDTPFTGPIQIPRGTFQLSAPTAIKLGESSSLPIMPKVRENYLDIIDELKSMVPSTPKVKKNMKLCLRSSIRQLKNLRLNPQELIMVNKLIPQLPYGRTNSRIFFQACKDGNLLEVETMLTNDKYLAHVFDPMKMTALHWVSLRGYLDICKLLLASMAFVDAVDMSHRTPLHIASKNGFYHIVEELLKNGADPTIVTSGKKTALQLGKDDVTKEIIRKFLRERYITAFNF</sequence>